<keyword evidence="3 11" id="KW-0547">Nucleotide-binding</keyword>
<dbReference type="GO" id="GO:0043022">
    <property type="term" value="F:ribosome binding"/>
    <property type="evidence" value="ECO:0007669"/>
    <property type="project" value="UniProtKB-UniRule"/>
</dbReference>
<evidence type="ECO:0000256" key="10">
    <source>
        <dbReference type="ARBA" id="ARBA00061478"/>
    </source>
</evidence>
<sequence>MKSLSRIGFVPGCGCCHKPGMAAPPLLTLQDVALTFGGTPLIERAELTIAPGERACLVGRNGSGKSTLMRIAAGFAEPDKGERFLQPGTTLRYLAQEPDFTGFASTLDFVQAGLAPGDDPYRGRYLLESLGLTGEEDPSRLSGGEARRAALAQALAPEPDILLLDEPTNHLDLPAIEWLETELKRSRSALILISHDRRFLTALSRATIWLDRGVTRRIEQGFGSFEAWRDAFFEEEERDKHKLDRKIAAEEDWLRYGVTARRKRNVRRLSDLHTLRKQSRDHRRPVGQAVMTATEGEASGTLIAEARRVSKSYGDRKIVDDLSLRVVRGDRLGIVGPNGAGKTTLINLLTGALAPDSGEMRLGTGLNMVHLDQRRASLDPEATVSEVLTGGRGDTVDVGGRSRHVIGYLKDFLFSPEQARTPVSVLSGGERNRLLIARTLAQASNLLVLDEPTNDLDLETLDLLQEMLGDYAGTLILVSHDRDFLDRVAGSVLVSEGEGRWVEYAGGYTDMLAQRGRGVEAREAKEKVRERAPRADSPKEPQKEAKAKLGFKEQHELKTLPNRIAELEAGIAKLREVLSDSGLYARDPERFRKATALLGAAETELASAEDRWLTLEMMREA</sequence>
<feature type="binding site" evidence="11">
    <location>
        <begin position="59"/>
        <end position="66"/>
    </location>
    <ligand>
        <name>ATP</name>
        <dbReference type="ChEBI" id="CHEBI:30616"/>
        <label>1</label>
    </ligand>
</feature>
<keyword evidence="1 11" id="KW-0963">Cytoplasm</keyword>
<keyword evidence="7 11" id="KW-0238">DNA-binding</keyword>
<dbReference type="InterPro" id="IPR003593">
    <property type="entry name" value="AAA+_ATPase"/>
</dbReference>
<dbReference type="InterPro" id="IPR017871">
    <property type="entry name" value="ABC_transporter-like_CS"/>
</dbReference>
<dbReference type="Proteomes" id="UP000198804">
    <property type="component" value="Unassembled WGS sequence"/>
</dbReference>
<feature type="binding site" evidence="11">
    <location>
        <begin position="336"/>
        <end position="343"/>
    </location>
    <ligand>
        <name>ATP</name>
        <dbReference type="ChEBI" id="CHEBI:30616"/>
        <label>2</label>
    </ligand>
</feature>
<dbReference type="InterPro" id="IPR003439">
    <property type="entry name" value="ABC_transporter-like_ATP-bd"/>
</dbReference>
<comment type="subcellular location">
    <subcellularLocation>
        <location evidence="11">Cytoplasm</location>
    </subcellularLocation>
    <text evidence="11">Associates with ribosomes.</text>
</comment>
<dbReference type="Pfam" id="PF00005">
    <property type="entry name" value="ABC_tran"/>
    <property type="match status" value="2"/>
</dbReference>
<dbReference type="PROSITE" id="PS50893">
    <property type="entry name" value="ABC_TRANSPORTER_2"/>
    <property type="match status" value="2"/>
</dbReference>
<accession>A0A1I4FB36</accession>
<dbReference type="Gene3D" id="1.10.287.380">
    <property type="entry name" value="Valyl-tRNA synthetase, C-terminal domain"/>
    <property type="match status" value="1"/>
</dbReference>
<protein>
    <recommendedName>
        <fullName evidence="11">ATP-binding protein Uup</fullName>
        <ecNumber evidence="11">3.6.1.-</ecNumber>
    </recommendedName>
</protein>
<dbReference type="GO" id="GO:0003677">
    <property type="term" value="F:DNA binding"/>
    <property type="evidence" value="ECO:0007669"/>
    <property type="project" value="UniProtKB-UniRule"/>
</dbReference>
<evidence type="ECO:0000256" key="3">
    <source>
        <dbReference type="ARBA" id="ARBA00022741"/>
    </source>
</evidence>
<evidence type="ECO:0000259" key="13">
    <source>
        <dbReference type="PROSITE" id="PS50893"/>
    </source>
</evidence>
<dbReference type="InterPro" id="IPR037118">
    <property type="entry name" value="Val-tRNA_synth_C_sf"/>
</dbReference>
<evidence type="ECO:0000313" key="14">
    <source>
        <dbReference type="EMBL" id="SFL14067.1"/>
    </source>
</evidence>
<feature type="domain" description="ABC transporter" evidence="13">
    <location>
        <begin position="27"/>
        <end position="237"/>
    </location>
</feature>
<dbReference type="PROSITE" id="PS00211">
    <property type="entry name" value="ABC_TRANSPORTER_1"/>
    <property type="match status" value="2"/>
</dbReference>
<keyword evidence="8 11" id="KW-0234">DNA repair</keyword>
<evidence type="ECO:0000256" key="11">
    <source>
        <dbReference type="HAMAP-Rule" id="MF_00848"/>
    </source>
</evidence>
<evidence type="ECO:0000256" key="8">
    <source>
        <dbReference type="ARBA" id="ARBA00023204"/>
    </source>
</evidence>
<feature type="domain" description="ABC transporter" evidence="13">
    <location>
        <begin position="304"/>
        <end position="521"/>
    </location>
</feature>
<feature type="region of interest" description="Disordered" evidence="12">
    <location>
        <begin position="522"/>
        <end position="547"/>
    </location>
</feature>
<dbReference type="FunFam" id="3.40.50.300:FF:000309">
    <property type="entry name" value="ABC transporter ATP-binding protein"/>
    <property type="match status" value="1"/>
</dbReference>
<evidence type="ECO:0000256" key="2">
    <source>
        <dbReference type="ARBA" id="ARBA00022737"/>
    </source>
</evidence>
<proteinExistence type="inferred from homology"/>
<keyword evidence="2 11" id="KW-0677">Repeat</keyword>
<dbReference type="Pfam" id="PF16326">
    <property type="entry name" value="ABC_tran_CTD"/>
    <property type="match status" value="1"/>
</dbReference>
<comment type="catalytic activity">
    <reaction evidence="9 11">
        <text>ATP + H2O = ADP + phosphate + H(+)</text>
        <dbReference type="Rhea" id="RHEA:13065"/>
        <dbReference type="ChEBI" id="CHEBI:15377"/>
        <dbReference type="ChEBI" id="CHEBI:15378"/>
        <dbReference type="ChEBI" id="CHEBI:30616"/>
        <dbReference type="ChEBI" id="CHEBI:43474"/>
        <dbReference type="ChEBI" id="CHEBI:456216"/>
    </reaction>
</comment>
<evidence type="ECO:0000256" key="9">
    <source>
        <dbReference type="ARBA" id="ARBA00049360"/>
    </source>
</evidence>
<dbReference type="InterPro" id="IPR032524">
    <property type="entry name" value="ABC_tran_C"/>
</dbReference>
<keyword evidence="5 11" id="KW-0378">Hydrolase</keyword>
<dbReference type="GO" id="GO:0005524">
    <property type="term" value="F:ATP binding"/>
    <property type="evidence" value="ECO:0007669"/>
    <property type="project" value="UniProtKB-UniRule"/>
</dbReference>
<dbReference type="SMART" id="SM00382">
    <property type="entry name" value="AAA"/>
    <property type="match status" value="2"/>
</dbReference>
<reference evidence="15" key="1">
    <citation type="submission" date="2016-10" db="EMBL/GenBank/DDBJ databases">
        <authorList>
            <person name="Varghese N."/>
            <person name="Submissions S."/>
        </authorList>
    </citation>
    <scope>NUCLEOTIDE SEQUENCE [LARGE SCALE GENOMIC DNA]</scope>
    <source>
        <strain evidence="15">CGMCC 1.6474</strain>
    </source>
</reference>
<dbReference type="EC" id="3.6.1.-" evidence="11"/>
<dbReference type="HAMAP" id="MF_00848">
    <property type="entry name" value="Uup"/>
    <property type="match status" value="1"/>
</dbReference>
<keyword evidence="4 11" id="KW-0227">DNA damage</keyword>
<dbReference type="GO" id="GO:0005737">
    <property type="term" value="C:cytoplasm"/>
    <property type="evidence" value="ECO:0007669"/>
    <property type="project" value="UniProtKB-SubCell"/>
</dbReference>
<dbReference type="STRING" id="414703.SAMN04488125_109145"/>
<evidence type="ECO:0000256" key="7">
    <source>
        <dbReference type="ARBA" id="ARBA00023125"/>
    </source>
</evidence>
<evidence type="ECO:0000256" key="6">
    <source>
        <dbReference type="ARBA" id="ARBA00022840"/>
    </source>
</evidence>
<evidence type="ECO:0000256" key="5">
    <source>
        <dbReference type="ARBA" id="ARBA00022801"/>
    </source>
</evidence>
<comment type="function">
    <text evidence="11">Probably plays a role in ribosome assembly or function. May be involved in resolution of branched DNA intermediates that result from template switching in postreplication gaps. Binds DNA and has ATPase activity.</text>
</comment>
<evidence type="ECO:0000256" key="1">
    <source>
        <dbReference type="ARBA" id="ARBA00022490"/>
    </source>
</evidence>
<dbReference type="CDD" id="cd03221">
    <property type="entry name" value="ABCF_EF-3"/>
    <property type="match status" value="2"/>
</dbReference>
<evidence type="ECO:0000256" key="4">
    <source>
        <dbReference type="ARBA" id="ARBA00022763"/>
    </source>
</evidence>
<organism evidence="14 15">
    <name type="scientific">Methylorubrum salsuginis</name>
    <dbReference type="NCBI Taxonomy" id="414703"/>
    <lineage>
        <taxon>Bacteria</taxon>
        <taxon>Pseudomonadati</taxon>
        <taxon>Pseudomonadota</taxon>
        <taxon>Alphaproteobacteria</taxon>
        <taxon>Hyphomicrobiales</taxon>
        <taxon>Methylobacteriaceae</taxon>
        <taxon>Methylorubrum</taxon>
    </lineage>
</organism>
<dbReference type="Gene3D" id="3.40.50.300">
    <property type="entry name" value="P-loop containing nucleotide triphosphate hydrolases"/>
    <property type="match status" value="2"/>
</dbReference>
<evidence type="ECO:0000256" key="12">
    <source>
        <dbReference type="SAM" id="MobiDB-lite"/>
    </source>
</evidence>
<comment type="similarity">
    <text evidence="10 11">Belongs to the ABC transporter superfamily. ABCF family. Uup subfamily.</text>
</comment>
<keyword evidence="15" id="KW-1185">Reference proteome</keyword>
<keyword evidence="6 11" id="KW-0067">ATP-binding</keyword>
<dbReference type="InterPro" id="IPR027417">
    <property type="entry name" value="P-loop_NTPase"/>
</dbReference>
<dbReference type="GO" id="GO:0006281">
    <property type="term" value="P:DNA repair"/>
    <property type="evidence" value="ECO:0007669"/>
    <property type="project" value="UniProtKB-KW"/>
</dbReference>
<dbReference type="InterPro" id="IPR051309">
    <property type="entry name" value="ABCF_ATPase"/>
</dbReference>
<dbReference type="EMBL" id="FOSV01000009">
    <property type="protein sequence ID" value="SFL14067.1"/>
    <property type="molecule type" value="Genomic_DNA"/>
</dbReference>
<dbReference type="InterPro" id="IPR043686">
    <property type="entry name" value="Uup"/>
</dbReference>
<dbReference type="PANTHER" id="PTHR42855">
    <property type="entry name" value="ABC TRANSPORTER ATP-BINDING SUBUNIT"/>
    <property type="match status" value="1"/>
</dbReference>
<name>A0A1I4FB36_9HYPH</name>
<dbReference type="GO" id="GO:0016887">
    <property type="term" value="F:ATP hydrolysis activity"/>
    <property type="evidence" value="ECO:0007669"/>
    <property type="project" value="UniProtKB-UniRule"/>
</dbReference>
<evidence type="ECO:0000313" key="15">
    <source>
        <dbReference type="Proteomes" id="UP000198804"/>
    </source>
</evidence>
<dbReference type="AlphaFoldDB" id="A0A1I4FB36"/>
<dbReference type="SUPFAM" id="SSF52540">
    <property type="entry name" value="P-loop containing nucleoside triphosphate hydrolases"/>
    <property type="match status" value="2"/>
</dbReference>
<gene>
    <name evidence="11" type="primary">uup</name>
    <name evidence="14" type="ORF">SAMN04488125_109145</name>
</gene>
<dbReference type="PANTHER" id="PTHR42855:SF1">
    <property type="entry name" value="ABC TRANSPORTER DOMAIN-CONTAINING PROTEIN"/>
    <property type="match status" value="1"/>
</dbReference>